<dbReference type="KEGG" id="slk:SLUN_16655"/>
<dbReference type="InterPro" id="IPR006311">
    <property type="entry name" value="TAT_signal"/>
</dbReference>
<dbReference type="Proteomes" id="UP000244201">
    <property type="component" value="Chromosome"/>
</dbReference>
<evidence type="ECO:0000256" key="2">
    <source>
        <dbReference type="SAM" id="SignalP"/>
    </source>
</evidence>
<feature type="region of interest" description="Disordered" evidence="1">
    <location>
        <begin position="113"/>
        <end position="135"/>
    </location>
</feature>
<feature type="signal peptide" evidence="2">
    <location>
        <begin position="1"/>
        <end position="24"/>
    </location>
</feature>
<feature type="compositionally biased region" description="Basic and acidic residues" evidence="1">
    <location>
        <begin position="125"/>
        <end position="135"/>
    </location>
</feature>
<sequence>MIRNLPRRPLAAAAVVAGGLGAMAAAPPAPADQPALEHCVLDLDTGCQTCYGEFSAAFAAASDGQITDAPDNPKAASQDSGLQGLREETLRLMSDSGASSRVVVGTFFKDKNYGGGSLTLFGPEPGKDDQDWVAS</sequence>
<dbReference type="RefSeq" id="WP_108149246.1">
    <property type="nucleotide sequence ID" value="NZ_CP026304.1"/>
</dbReference>
<dbReference type="AlphaFoldDB" id="A0A2R4T347"/>
<dbReference type="OrthoDB" id="5123238at2"/>
<feature type="chain" id="PRO_5039597589" evidence="2">
    <location>
        <begin position="25"/>
        <end position="135"/>
    </location>
</feature>
<evidence type="ECO:0000313" key="3">
    <source>
        <dbReference type="EMBL" id="AVZ73569.1"/>
    </source>
</evidence>
<evidence type="ECO:0000313" key="4">
    <source>
        <dbReference type="Proteomes" id="UP000244201"/>
    </source>
</evidence>
<accession>A0A2R4T347</accession>
<keyword evidence="4" id="KW-1185">Reference proteome</keyword>
<proteinExistence type="predicted"/>
<keyword evidence="2" id="KW-0732">Signal</keyword>
<reference evidence="3 4" key="1">
    <citation type="submission" date="2018-01" db="EMBL/GenBank/DDBJ databases">
        <title>Complete genome sequence of Streptomyces lunaelactis MM109T, a Ferroverdin A producer isolated from cave moonmilk deposits.</title>
        <authorList>
            <person name="Naome A."/>
            <person name="Martinet L."/>
            <person name="Maciejewska M."/>
            <person name="Anderssen S."/>
            <person name="Adam D."/>
            <person name="Tenconi E."/>
            <person name="Deflandre B."/>
            <person name="Arguelles-Arias A."/>
            <person name="Calusinska M."/>
            <person name="Copieters W."/>
            <person name="Karim L."/>
            <person name="Hanikenne M."/>
            <person name="Baurain D."/>
            <person name="van Wezel G."/>
            <person name="Smargiasso N."/>
            <person name="de Pauw E."/>
            <person name="Delfosse P."/>
            <person name="Rigali S."/>
        </authorList>
    </citation>
    <scope>NUCLEOTIDE SEQUENCE [LARGE SCALE GENOMIC DNA]</scope>
    <source>
        <strain evidence="3 4">MM109</strain>
    </source>
</reference>
<evidence type="ECO:0000256" key="1">
    <source>
        <dbReference type="SAM" id="MobiDB-lite"/>
    </source>
</evidence>
<protein>
    <submittedName>
        <fullName evidence="3">Uncharacterized protein</fullName>
    </submittedName>
</protein>
<organism evidence="3 4">
    <name type="scientific">Streptomyces lunaelactis</name>
    <dbReference type="NCBI Taxonomy" id="1535768"/>
    <lineage>
        <taxon>Bacteria</taxon>
        <taxon>Bacillati</taxon>
        <taxon>Actinomycetota</taxon>
        <taxon>Actinomycetes</taxon>
        <taxon>Kitasatosporales</taxon>
        <taxon>Streptomycetaceae</taxon>
        <taxon>Streptomyces</taxon>
    </lineage>
</organism>
<dbReference type="GeneID" id="55656902"/>
<dbReference type="EMBL" id="CP026304">
    <property type="protein sequence ID" value="AVZ73569.1"/>
    <property type="molecule type" value="Genomic_DNA"/>
</dbReference>
<name>A0A2R4T347_9ACTN</name>
<dbReference type="PROSITE" id="PS51318">
    <property type="entry name" value="TAT"/>
    <property type="match status" value="1"/>
</dbReference>
<gene>
    <name evidence="3" type="ORF">SLUN_16655</name>
</gene>